<organism evidence="1 2">
    <name type="scientific">Micrococcus lylae</name>
    <dbReference type="NCBI Taxonomy" id="1273"/>
    <lineage>
        <taxon>Bacteria</taxon>
        <taxon>Bacillati</taxon>
        <taxon>Actinomycetota</taxon>
        <taxon>Actinomycetes</taxon>
        <taxon>Micrococcales</taxon>
        <taxon>Micrococcaceae</taxon>
        <taxon>Micrococcus</taxon>
    </lineage>
</organism>
<proteinExistence type="predicted"/>
<name>A0ABY2K324_9MICC</name>
<dbReference type="EMBL" id="SPKT01000001">
    <property type="protein sequence ID" value="TFI01635.1"/>
    <property type="molecule type" value="Genomic_DNA"/>
</dbReference>
<sequence length="106" mass="11581">MTETCELLLRGESTEYDEYGVPVPAEPRRETWACWYEPRGSSEAVVAQEQQIDGLWIYLPLDAPLGAADAVIVAGIRYEVEGEPGRQPGGFITPGFVKAALGRVRG</sequence>
<accession>A0ABY2K324</accession>
<comment type="caution">
    <text evidence="1">The sequence shown here is derived from an EMBL/GenBank/DDBJ whole genome shotgun (WGS) entry which is preliminary data.</text>
</comment>
<evidence type="ECO:0008006" key="3">
    <source>
        <dbReference type="Google" id="ProtNLM"/>
    </source>
</evidence>
<reference evidence="1 2" key="1">
    <citation type="submission" date="2019-03" db="EMBL/GenBank/DDBJ databases">
        <title>Reclassification of Micrococcus aloeverae and Micrococcus yunnanensis as later heterotypic synonyms of Micrococcus luteus.</title>
        <authorList>
            <person name="Huang C.-H."/>
        </authorList>
    </citation>
    <scope>NUCLEOTIDE SEQUENCE [LARGE SCALE GENOMIC DNA]</scope>
    <source>
        <strain evidence="1 2">BCRC 12151</strain>
    </source>
</reference>
<dbReference type="RefSeq" id="WP_135103223.1">
    <property type="nucleotide sequence ID" value="NZ_SPKT01000001.1"/>
</dbReference>
<keyword evidence="2" id="KW-1185">Reference proteome</keyword>
<protein>
    <recommendedName>
        <fullName evidence="3">Head-to-tail stopper</fullName>
    </recommendedName>
</protein>
<gene>
    <name evidence="1" type="ORF">E4A49_01050</name>
</gene>
<dbReference type="Proteomes" id="UP000297477">
    <property type="component" value="Unassembled WGS sequence"/>
</dbReference>
<evidence type="ECO:0000313" key="2">
    <source>
        <dbReference type="Proteomes" id="UP000297477"/>
    </source>
</evidence>
<evidence type="ECO:0000313" key="1">
    <source>
        <dbReference type="EMBL" id="TFI01635.1"/>
    </source>
</evidence>